<name>A0AAV7N4J0_PLEWA</name>
<accession>A0AAV7N4J0</accession>
<reference evidence="2" key="1">
    <citation type="journal article" date="2022" name="bioRxiv">
        <title>Sequencing and chromosome-scale assembly of the giantPleurodeles waltlgenome.</title>
        <authorList>
            <person name="Brown T."/>
            <person name="Elewa A."/>
            <person name="Iarovenko S."/>
            <person name="Subramanian E."/>
            <person name="Araus A.J."/>
            <person name="Petzold A."/>
            <person name="Susuki M."/>
            <person name="Suzuki K.-i.T."/>
            <person name="Hayashi T."/>
            <person name="Toyoda A."/>
            <person name="Oliveira C."/>
            <person name="Osipova E."/>
            <person name="Leigh N.D."/>
            <person name="Simon A."/>
            <person name="Yun M.H."/>
        </authorList>
    </citation>
    <scope>NUCLEOTIDE SEQUENCE</scope>
    <source>
        <strain evidence="2">20211129_DDA</strain>
        <tissue evidence="2">Liver</tissue>
    </source>
</reference>
<protein>
    <submittedName>
        <fullName evidence="2">Uncharacterized protein</fullName>
    </submittedName>
</protein>
<gene>
    <name evidence="2" type="ORF">NDU88_006954</name>
</gene>
<feature type="region of interest" description="Disordered" evidence="1">
    <location>
        <begin position="1"/>
        <end position="101"/>
    </location>
</feature>
<organism evidence="2 3">
    <name type="scientific">Pleurodeles waltl</name>
    <name type="common">Iberian ribbed newt</name>
    <dbReference type="NCBI Taxonomy" id="8319"/>
    <lineage>
        <taxon>Eukaryota</taxon>
        <taxon>Metazoa</taxon>
        <taxon>Chordata</taxon>
        <taxon>Craniata</taxon>
        <taxon>Vertebrata</taxon>
        <taxon>Euteleostomi</taxon>
        <taxon>Amphibia</taxon>
        <taxon>Batrachia</taxon>
        <taxon>Caudata</taxon>
        <taxon>Salamandroidea</taxon>
        <taxon>Salamandridae</taxon>
        <taxon>Pleurodelinae</taxon>
        <taxon>Pleurodeles</taxon>
    </lineage>
</organism>
<proteinExistence type="predicted"/>
<dbReference type="Proteomes" id="UP001066276">
    <property type="component" value="Chromosome 9"/>
</dbReference>
<evidence type="ECO:0000313" key="3">
    <source>
        <dbReference type="Proteomes" id="UP001066276"/>
    </source>
</evidence>
<feature type="compositionally biased region" description="Basic residues" evidence="1">
    <location>
        <begin position="70"/>
        <end position="82"/>
    </location>
</feature>
<evidence type="ECO:0000313" key="2">
    <source>
        <dbReference type="EMBL" id="KAJ1109594.1"/>
    </source>
</evidence>
<comment type="caution">
    <text evidence="2">The sequence shown here is derived from an EMBL/GenBank/DDBJ whole genome shotgun (WGS) entry which is preliminary data.</text>
</comment>
<dbReference type="AlphaFoldDB" id="A0AAV7N4J0"/>
<sequence>MRPRWGGLKRPPPDVPTLWAATKSRRAHQQGMRAGRRSNRRSRRQRHAARPRSLSRGEALRAAHSGTCHRDKKRHQGLRRAAARVERTVGRPPRRNTRKGP</sequence>
<feature type="compositionally biased region" description="Basic residues" evidence="1">
    <location>
        <begin position="92"/>
        <end position="101"/>
    </location>
</feature>
<feature type="compositionally biased region" description="Basic residues" evidence="1">
    <location>
        <begin position="23"/>
        <end position="50"/>
    </location>
</feature>
<dbReference type="EMBL" id="JANPWB010000013">
    <property type="protein sequence ID" value="KAJ1109594.1"/>
    <property type="molecule type" value="Genomic_DNA"/>
</dbReference>
<keyword evidence="3" id="KW-1185">Reference proteome</keyword>
<evidence type="ECO:0000256" key="1">
    <source>
        <dbReference type="SAM" id="MobiDB-lite"/>
    </source>
</evidence>